<comment type="caution">
    <text evidence="2">The sequence shown here is derived from an EMBL/GenBank/DDBJ whole genome shotgun (WGS) entry which is preliminary data.</text>
</comment>
<name>A0A830GAP8_9EURY</name>
<dbReference type="AlphaFoldDB" id="A0A830GAP8"/>
<gene>
    <name evidence="2" type="ORF">GCM10009021_12510</name>
</gene>
<evidence type="ECO:0000256" key="1">
    <source>
        <dbReference type="SAM" id="MobiDB-lite"/>
    </source>
</evidence>
<keyword evidence="3" id="KW-1185">Reference proteome</keyword>
<protein>
    <submittedName>
        <fullName evidence="2">Uncharacterized protein</fullName>
    </submittedName>
</protein>
<sequence>MRMGNTLGVAARRSRMSTNRPAVGLDHLTVVPTNYDDDADDAADADDTADGDATATDDV</sequence>
<organism evidence="2 3">
    <name type="scientific">Halarchaeum nitratireducens</name>
    <dbReference type="NCBI Taxonomy" id="489913"/>
    <lineage>
        <taxon>Archaea</taxon>
        <taxon>Methanobacteriati</taxon>
        <taxon>Methanobacteriota</taxon>
        <taxon>Stenosarchaea group</taxon>
        <taxon>Halobacteria</taxon>
        <taxon>Halobacteriales</taxon>
        <taxon>Halobacteriaceae</taxon>
    </lineage>
</organism>
<reference evidence="2 3" key="1">
    <citation type="journal article" date="2019" name="Int. J. Syst. Evol. Microbiol.">
        <title>The Global Catalogue of Microorganisms (GCM) 10K type strain sequencing project: providing services to taxonomists for standard genome sequencing and annotation.</title>
        <authorList>
            <consortium name="The Broad Institute Genomics Platform"/>
            <consortium name="The Broad Institute Genome Sequencing Center for Infectious Disease"/>
            <person name="Wu L."/>
            <person name="Ma J."/>
        </authorList>
    </citation>
    <scope>NUCLEOTIDE SEQUENCE [LARGE SCALE GENOMIC DNA]</scope>
    <source>
        <strain evidence="2 3">JCM 16331</strain>
    </source>
</reference>
<evidence type="ECO:0000313" key="2">
    <source>
        <dbReference type="EMBL" id="GGN13876.1"/>
    </source>
</evidence>
<accession>A0A830GAP8</accession>
<dbReference type="Proteomes" id="UP000608850">
    <property type="component" value="Unassembled WGS sequence"/>
</dbReference>
<feature type="region of interest" description="Disordered" evidence="1">
    <location>
        <begin position="36"/>
        <end position="59"/>
    </location>
</feature>
<evidence type="ECO:0000313" key="3">
    <source>
        <dbReference type="Proteomes" id="UP000608850"/>
    </source>
</evidence>
<feature type="region of interest" description="Disordered" evidence="1">
    <location>
        <begin position="1"/>
        <end position="23"/>
    </location>
</feature>
<dbReference type="EMBL" id="BMOQ01000003">
    <property type="protein sequence ID" value="GGN13876.1"/>
    <property type="molecule type" value="Genomic_DNA"/>
</dbReference>
<proteinExistence type="predicted"/>